<feature type="transmembrane region" description="Helical" evidence="1">
    <location>
        <begin position="44"/>
        <end position="67"/>
    </location>
</feature>
<gene>
    <name evidence="2" type="ORF">BPOR_0032g00210</name>
</gene>
<dbReference type="STRING" id="87229.A0A4Z1L3E4"/>
<keyword evidence="1" id="KW-0472">Membrane</keyword>
<feature type="transmembrane region" description="Helical" evidence="1">
    <location>
        <begin position="79"/>
        <end position="102"/>
    </location>
</feature>
<dbReference type="EMBL" id="PQXO01000032">
    <property type="protein sequence ID" value="TGO91301.1"/>
    <property type="molecule type" value="Genomic_DNA"/>
</dbReference>
<name>A0A4Z1L3E4_9HELO</name>
<evidence type="ECO:0000256" key="1">
    <source>
        <dbReference type="SAM" id="Phobius"/>
    </source>
</evidence>
<proteinExistence type="predicted"/>
<keyword evidence="3" id="KW-1185">Reference proteome</keyword>
<protein>
    <submittedName>
        <fullName evidence="2">Uncharacterized protein</fullName>
    </submittedName>
</protein>
<evidence type="ECO:0000313" key="3">
    <source>
        <dbReference type="Proteomes" id="UP000297280"/>
    </source>
</evidence>
<accession>A0A4Z1L3E4</accession>
<keyword evidence="1" id="KW-1133">Transmembrane helix</keyword>
<dbReference type="Proteomes" id="UP000297280">
    <property type="component" value="Unassembled WGS sequence"/>
</dbReference>
<evidence type="ECO:0000313" key="2">
    <source>
        <dbReference type="EMBL" id="TGO91301.1"/>
    </source>
</evidence>
<organism evidence="2 3">
    <name type="scientific">Botrytis porri</name>
    <dbReference type="NCBI Taxonomy" id="87229"/>
    <lineage>
        <taxon>Eukaryota</taxon>
        <taxon>Fungi</taxon>
        <taxon>Dikarya</taxon>
        <taxon>Ascomycota</taxon>
        <taxon>Pezizomycotina</taxon>
        <taxon>Leotiomycetes</taxon>
        <taxon>Helotiales</taxon>
        <taxon>Sclerotiniaceae</taxon>
        <taxon>Botrytis</taxon>
    </lineage>
</organism>
<keyword evidence="1" id="KW-0812">Transmembrane</keyword>
<sequence length="150" mass="16643">MYKVANGTFSVLTSMQTHPSSVMETMFTPVASPNLWLALKILRYTYPTLVFFYFFIALGITVCYMQAEKSQVQDQHVRRGLILCCIGSLTGTYAVEIVVAIIKSSLENGNPGQDRVVSGNFSFRGASTCNAMDLVDYALYIGTLRLCLKK</sequence>
<reference evidence="2 3" key="1">
    <citation type="submission" date="2017-12" db="EMBL/GenBank/DDBJ databases">
        <title>Comparative genomics of Botrytis spp.</title>
        <authorList>
            <person name="Valero-Jimenez C.A."/>
            <person name="Tapia P."/>
            <person name="Veloso J."/>
            <person name="Silva-Moreno E."/>
            <person name="Staats M."/>
            <person name="Valdes J.H."/>
            <person name="Van Kan J.A.L."/>
        </authorList>
    </citation>
    <scope>NUCLEOTIDE SEQUENCE [LARGE SCALE GENOMIC DNA]</scope>
    <source>
        <strain evidence="2 3">MUCL3349</strain>
    </source>
</reference>
<dbReference type="AlphaFoldDB" id="A0A4Z1L3E4"/>
<comment type="caution">
    <text evidence="2">The sequence shown here is derived from an EMBL/GenBank/DDBJ whole genome shotgun (WGS) entry which is preliminary data.</text>
</comment>